<evidence type="ECO:0000256" key="1">
    <source>
        <dbReference type="ARBA" id="ARBA00004418"/>
    </source>
</evidence>
<dbReference type="OrthoDB" id="9806288at2"/>
<gene>
    <name evidence="4" type="ORF">FB388_2862</name>
</gene>
<comment type="similarity">
    <text evidence="2">Belongs to the bacterial solute-binding protein SsuA/TauA family.</text>
</comment>
<dbReference type="PROSITE" id="PS51257">
    <property type="entry name" value="PROKAR_LIPOPROTEIN"/>
    <property type="match status" value="1"/>
</dbReference>
<dbReference type="Pfam" id="PF13379">
    <property type="entry name" value="NMT1_2"/>
    <property type="match status" value="1"/>
</dbReference>
<keyword evidence="5" id="KW-1185">Reference proteome</keyword>
<proteinExistence type="inferred from homology"/>
<protein>
    <submittedName>
        <fullName evidence="4">ABC-type nitrate/sulfonate/bicarbonate transport system substrate-binding protein</fullName>
    </submittedName>
</protein>
<dbReference type="GO" id="GO:0042597">
    <property type="term" value="C:periplasmic space"/>
    <property type="evidence" value="ECO:0007669"/>
    <property type="project" value="UniProtKB-SubCell"/>
</dbReference>
<name>A0A543GHA1_9PSEU</name>
<sequence>MLKPEGVIMRGQRRSAVIGGALALALTVAACGGGGGTAGEGARTAITVSSLPSAFLAPLYIAEKDGIFEREGLDVTIVELQSGADGVPAAISGSSQYADLGFDDLATLAAEGEDSLLMVHNLVRRVTFTLVMNPDLARERGVSRESPIEARYAALKGLRLGVTSPGAASDKYMRYYLREAGLDPERDAEIIAMGDGASLLAALETRQIDAYQLSPPTPYVAQAEGFGTVLIDGPSGDVPRFADFAYTGFAANREWAEANPEAARAFGRALNAAMEQVLADPHAAAAKIVDRMSAGDLPILQQTLDALAPALSEDGCFDAAAVQSTLAVMHEVEIIESAGDPAEGVLWTNAYNDC</sequence>
<organism evidence="4 5">
    <name type="scientific">Pseudonocardia cypriaca</name>
    <dbReference type="NCBI Taxonomy" id="882449"/>
    <lineage>
        <taxon>Bacteria</taxon>
        <taxon>Bacillati</taxon>
        <taxon>Actinomycetota</taxon>
        <taxon>Actinomycetes</taxon>
        <taxon>Pseudonocardiales</taxon>
        <taxon>Pseudonocardiaceae</taxon>
        <taxon>Pseudonocardia</taxon>
    </lineage>
</organism>
<keyword evidence="3" id="KW-0732">Signal</keyword>
<dbReference type="Proteomes" id="UP000319818">
    <property type="component" value="Unassembled WGS sequence"/>
</dbReference>
<dbReference type="Gene3D" id="3.40.190.10">
    <property type="entry name" value="Periplasmic binding protein-like II"/>
    <property type="match status" value="2"/>
</dbReference>
<evidence type="ECO:0000256" key="3">
    <source>
        <dbReference type="ARBA" id="ARBA00022729"/>
    </source>
</evidence>
<accession>A0A543GHA1</accession>
<comment type="caution">
    <text evidence="4">The sequence shown here is derived from an EMBL/GenBank/DDBJ whole genome shotgun (WGS) entry which is preliminary data.</text>
</comment>
<evidence type="ECO:0000313" key="5">
    <source>
        <dbReference type="Proteomes" id="UP000319818"/>
    </source>
</evidence>
<evidence type="ECO:0000256" key="2">
    <source>
        <dbReference type="ARBA" id="ARBA00010742"/>
    </source>
</evidence>
<dbReference type="SUPFAM" id="SSF53850">
    <property type="entry name" value="Periplasmic binding protein-like II"/>
    <property type="match status" value="1"/>
</dbReference>
<evidence type="ECO:0000313" key="4">
    <source>
        <dbReference type="EMBL" id="TQM45462.1"/>
    </source>
</evidence>
<dbReference type="EMBL" id="VFPH01000001">
    <property type="protein sequence ID" value="TQM45462.1"/>
    <property type="molecule type" value="Genomic_DNA"/>
</dbReference>
<dbReference type="PANTHER" id="PTHR30024">
    <property type="entry name" value="ALIPHATIC SULFONATES-BINDING PROTEIN-RELATED"/>
    <property type="match status" value="1"/>
</dbReference>
<comment type="subcellular location">
    <subcellularLocation>
        <location evidence="1">Periplasm</location>
    </subcellularLocation>
</comment>
<dbReference type="PANTHER" id="PTHR30024:SF47">
    <property type="entry name" value="TAURINE-BINDING PERIPLASMIC PROTEIN"/>
    <property type="match status" value="1"/>
</dbReference>
<reference evidence="4 5" key="1">
    <citation type="submission" date="2019-06" db="EMBL/GenBank/DDBJ databases">
        <title>Sequencing the genomes of 1000 actinobacteria strains.</title>
        <authorList>
            <person name="Klenk H.-P."/>
        </authorList>
    </citation>
    <scope>NUCLEOTIDE SEQUENCE [LARGE SCALE GENOMIC DNA]</scope>
    <source>
        <strain evidence="4 5">DSM 45511</strain>
    </source>
</reference>
<dbReference type="GO" id="GO:0042918">
    <property type="term" value="P:alkanesulfonate transmembrane transport"/>
    <property type="evidence" value="ECO:0007669"/>
    <property type="project" value="TreeGrafter"/>
</dbReference>
<dbReference type="AlphaFoldDB" id="A0A543GHA1"/>